<dbReference type="GO" id="GO:0070006">
    <property type="term" value="F:metalloaminopeptidase activity"/>
    <property type="evidence" value="ECO:0007669"/>
    <property type="project" value="TreeGrafter"/>
</dbReference>
<dbReference type="GO" id="GO:0043171">
    <property type="term" value="P:peptide catabolic process"/>
    <property type="evidence" value="ECO:0007669"/>
    <property type="project" value="TreeGrafter"/>
</dbReference>
<dbReference type="EMBL" id="CP045032">
    <property type="protein sequence ID" value="QFQ01968.1"/>
    <property type="molecule type" value="Genomic_DNA"/>
</dbReference>
<dbReference type="Gene3D" id="1.10.390.10">
    <property type="entry name" value="Neutral Protease Domain 2"/>
    <property type="match status" value="1"/>
</dbReference>
<dbReference type="CDD" id="cd09602">
    <property type="entry name" value="M1_APN"/>
    <property type="match status" value="1"/>
</dbReference>
<dbReference type="AlphaFoldDB" id="A0A5J6Z4E8"/>
<comment type="similarity">
    <text evidence="1">Belongs to the peptidase M1 family.</text>
</comment>
<proteinExistence type="inferred from homology"/>
<keyword evidence="5" id="KW-0645">Protease</keyword>
<organism evidence="5 6">
    <name type="scientific">Corynebacterium urogenitale</name>
    <dbReference type="NCBI Taxonomy" id="2487892"/>
    <lineage>
        <taxon>Bacteria</taxon>
        <taxon>Bacillati</taxon>
        <taxon>Actinomycetota</taxon>
        <taxon>Actinomycetes</taxon>
        <taxon>Mycobacteriales</taxon>
        <taxon>Corynebacteriaceae</taxon>
        <taxon>Corynebacterium</taxon>
    </lineage>
</organism>
<dbReference type="InterPro" id="IPR024571">
    <property type="entry name" value="ERAP1-like_C_dom"/>
</dbReference>
<dbReference type="GO" id="GO:0008270">
    <property type="term" value="F:zinc ion binding"/>
    <property type="evidence" value="ECO:0007669"/>
    <property type="project" value="InterPro"/>
</dbReference>
<dbReference type="GO" id="GO:0005737">
    <property type="term" value="C:cytoplasm"/>
    <property type="evidence" value="ECO:0007669"/>
    <property type="project" value="TreeGrafter"/>
</dbReference>
<dbReference type="NCBIfam" id="TIGR02412">
    <property type="entry name" value="pepN_strep_liv"/>
    <property type="match status" value="1"/>
</dbReference>
<dbReference type="Pfam" id="PF17900">
    <property type="entry name" value="Peptidase_M1_N"/>
    <property type="match status" value="1"/>
</dbReference>
<dbReference type="InterPro" id="IPR042097">
    <property type="entry name" value="Aminopeptidase_N-like_N_sf"/>
</dbReference>
<dbReference type="GO" id="GO:0016285">
    <property type="term" value="F:alanyl aminopeptidase activity"/>
    <property type="evidence" value="ECO:0007669"/>
    <property type="project" value="UniProtKB-EC"/>
</dbReference>
<dbReference type="InterPro" id="IPR045357">
    <property type="entry name" value="Aminopeptidase_N-like_N"/>
</dbReference>
<dbReference type="SUPFAM" id="SSF63737">
    <property type="entry name" value="Leukotriene A4 hydrolase N-terminal domain"/>
    <property type="match status" value="1"/>
</dbReference>
<dbReference type="InterPro" id="IPR050344">
    <property type="entry name" value="Peptidase_M1_aminopeptidases"/>
</dbReference>
<dbReference type="Gene3D" id="2.60.40.1730">
    <property type="entry name" value="tricorn interacting facor f3 domain"/>
    <property type="match status" value="1"/>
</dbReference>
<dbReference type="InterPro" id="IPR027268">
    <property type="entry name" value="Peptidase_M4/M1_CTD_sf"/>
</dbReference>
<dbReference type="Pfam" id="PF11838">
    <property type="entry name" value="ERAP1_C"/>
    <property type="match status" value="1"/>
</dbReference>
<evidence type="ECO:0000256" key="1">
    <source>
        <dbReference type="ARBA" id="ARBA00010136"/>
    </source>
</evidence>
<evidence type="ECO:0000259" key="3">
    <source>
        <dbReference type="Pfam" id="PF11838"/>
    </source>
</evidence>
<keyword evidence="5" id="KW-0031">Aminopeptidase</keyword>
<dbReference type="EC" id="3.4.11.2" evidence="5"/>
<keyword evidence="6" id="KW-1185">Reference proteome</keyword>
<dbReference type="GO" id="GO:0005615">
    <property type="term" value="C:extracellular space"/>
    <property type="evidence" value="ECO:0007669"/>
    <property type="project" value="TreeGrafter"/>
</dbReference>
<dbReference type="GO" id="GO:0006508">
    <property type="term" value="P:proteolysis"/>
    <property type="evidence" value="ECO:0007669"/>
    <property type="project" value="InterPro"/>
</dbReference>
<feature type="domain" description="Peptidase M1 membrane alanine aminopeptidase" evidence="2">
    <location>
        <begin position="289"/>
        <end position="502"/>
    </location>
</feature>
<evidence type="ECO:0000259" key="4">
    <source>
        <dbReference type="Pfam" id="PF17900"/>
    </source>
</evidence>
<gene>
    <name evidence="5" type="primary">pepN1</name>
    <name evidence="5" type="ORF">CUROG_02915</name>
</gene>
<name>A0A5J6Z4E8_9CORY</name>
<dbReference type="KEGG" id="cuo:CUROG_02915"/>
<dbReference type="SUPFAM" id="SSF55486">
    <property type="entry name" value="Metalloproteases ('zincins'), catalytic domain"/>
    <property type="match status" value="1"/>
</dbReference>
<dbReference type="InterPro" id="IPR012778">
    <property type="entry name" value="Pept_M1_aminopeptidase"/>
</dbReference>
<sequence>MASDNRDLAPSLSRPLARVGFMTSTNLTRIEAAERFALISDVHYDISLDLSAGADMSHKTFGSTTTISFSSQEGSTFVDLRAPEVRSVVLDGAEITASAVPMNDDATYDATQGILLKDLSAGEHELVITADAAYSTTGEGLHRFEDPADGEVYMYTQFETADAKRVFACFDQPDIKATYDVSVTTPENWKVVTNNTVAEAPGAEPGTKTHTSSVDYQLSTYLIAFCVGPWFEVRDEWTGTITQHPETSPEAIAAAQERGAIITSGKMSVPLALYCRQSLAEFMDSDELFEVTKQGFNYYAEHFGVGYPFYKYDQIFCPEYNMGAMENAGCVTIRDEYIFRSAASHYQYERRADTILHELAHMWFGDLVTMKWWDDLWLNESFATWSAAMSQAGATKYDTAWVTFANKEKAWAYSQDQLSSTHPVFSDASDIVTVDANFDGITYAKGASVLKQLAAYVGLEEFFAGIRAHFATHAWSNATFDDLLGALERTSGRDLSSWADQWLKTTGINTLAPEFEIAEDGTYSAFTVTQSGAQPGEDETRTHRIAVGVYSINESTGAVERTARAELDIEGDRTEVTEFVGIQAGDLVLVNDDDLAYAFIGLDEKSLATATEKIDKITDPMPRSLIWSAAWQMTRNAQMRARDFVALVARGAAAETELAVLEQLLLQAKAAVSRYADDEWADTEGWEQLRTALLEGLGSTTGQAQLAFARAYAGAKHSAESAQVLRVLLGEDATAAAGTAAEGKSAAEIAPGLTVDHDLRWALIIALSGAARATGESSDAVEARIAAELQQDTSSTGAMLAVQARAAVPTEETKQRVWNDLTVKGPELSNLYLRHAMAGFTHVGHGDLLEPYGAKYVEVAPALWESLSPEMALRTLEGIYPDWDHTESTDAAVAELVEAADTPAGLRRTLKEGRDRVARAKAAQAFDRG</sequence>
<dbReference type="GO" id="GO:0042277">
    <property type="term" value="F:peptide binding"/>
    <property type="evidence" value="ECO:0007669"/>
    <property type="project" value="TreeGrafter"/>
</dbReference>
<evidence type="ECO:0000313" key="6">
    <source>
        <dbReference type="Proteomes" id="UP000326711"/>
    </source>
</evidence>
<feature type="domain" description="ERAP1-like C-terminal" evidence="3">
    <location>
        <begin position="587"/>
        <end position="919"/>
    </location>
</feature>
<dbReference type="PANTHER" id="PTHR11533">
    <property type="entry name" value="PROTEASE M1 ZINC METALLOPROTEASE"/>
    <property type="match status" value="1"/>
</dbReference>
<evidence type="ECO:0000313" key="5">
    <source>
        <dbReference type="EMBL" id="QFQ01968.1"/>
    </source>
</evidence>
<dbReference type="FunFam" id="1.10.390.10:FF:000004">
    <property type="entry name" value="Aminopeptidase N"/>
    <property type="match status" value="1"/>
</dbReference>
<keyword evidence="5" id="KW-0378">Hydrolase</keyword>
<protein>
    <submittedName>
        <fullName evidence="5">Aminopeptidase N</fullName>
        <ecNumber evidence="5">3.4.11.2</ecNumber>
    </submittedName>
</protein>
<dbReference type="GO" id="GO:0016020">
    <property type="term" value="C:membrane"/>
    <property type="evidence" value="ECO:0007669"/>
    <property type="project" value="TreeGrafter"/>
</dbReference>
<dbReference type="PANTHER" id="PTHR11533:SF174">
    <property type="entry name" value="PUROMYCIN-SENSITIVE AMINOPEPTIDASE-RELATED"/>
    <property type="match status" value="1"/>
</dbReference>
<dbReference type="Proteomes" id="UP000326711">
    <property type="component" value="Chromosome"/>
</dbReference>
<evidence type="ECO:0000259" key="2">
    <source>
        <dbReference type="Pfam" id="PF01433"/>
    </source>
</evidence>
<dbReference type="InterPro" id="IPR014782">
    <property type="entry name" value="Peptidase_M1_dom"/>
</dbReference>
<dbReference type="Pfam" id="PF01433">
    <property type="entry name" value="Peptidase_M1"/>
    <property type="match status" value="1"/>
</dbReference>
<accession>A0A5J6Z4E8</accession>
<reference evidence="6" key="1">
    <citation type="submission" date="2019-10" db="EMBL/GenBank/DDBJ databases">
        <title>Complete genome sequence of Corynebacterium urogenitalis DSM 108747, isolated from the genital tract of a cow.</title>
        <authorList>
            <person name="Ruckert C."/>
            <person name="Ballas P."/>
            <person name="Wagener K."/>
            <person name="Drillich M."/>
            <person name="Kaempfer P."/>
            <person name="Busse H.-J."/>
            <person name="Ehling-Schulz M."/>
        </authorList>
    </citation>
    <scope>NUCLEOTIDE SEQUENCE [LARGE SCALE GENOMIC DNA]</scope>
    <source>
        <strain evidence="6">LMM 1652</strain>
    </source>
</reference>
<feature type="domain" description="Aminopeptidase N-like N-terminal" evidence="4">
    <location>
        <begin position="43"/>
        <end position="222"/>
    </location>
</feature>